<sequence>MIIRRLMLSLVLILFASLTIGVILGLDDVARGSLASRIPSLAPVSASPEPVDPPKVAATPKGKPTPRPTPTTAASTPKPTLGPTQPRSTPTATSTPSPSPPRSSAPPAAEPTTQPTAQPTAKPTVKPTQAPTTVPPKKAPSNAYLKGPLRKGPGGTVYLTFDDGPGVSTSAILTILSRTSSTATFFHLGVNEPGFPHADARIRAQGSTVASHSYDHPDLTTLTAAQLAWQVTHGPRATCFRPPYGATNKAVRKAIAHAGMREVLWSVDTLDWTRPGVATLAKTGRLKSITDGSIVLMHDAGGDRRQTVAALPTVIADLQARGYRVRALPYC</sequence>
<dbReference type="Gene3D" id="3.20.20.370">
    <property type="entry name" value="Glycoside hydrolase/deacetylase"/>
    <property type="match status" value="1"/>
</dbReference>
<dbReference type="PROSITE" id="PS51677">
    <property type="entry name" value="NODB"/>
    <property type="match status" value="1"/>
</dbReference>
<dbReference type="Proteomes" id="UP001500051">
    <property type="component" value="Unassembled WGS sequence"/>
</dbReference>
<protein>
    <recommendedName>
        <fullName evidence="4">NodB homology domain-containing protein</fullName>
    </recommendedName>
</protein>
<organism evidence="5 6">
    <name type="scientific">Microlunatus aurantiacus</name>
    <dbReference type="NCBI Taxonomy" id="446786"/>
    <lineage>
        <taxon>Bacteria</taxon>
        <taxon>Bacillati</taxon>
        <taxon>Actinomycetota</taxon>
        <taxon>Actinomycetes</taxon>
        <taxon>Propionibacteriales</taxon>
        <taxon>Propionibacteriaceae</taxon>
        <taxon>Microlunatus</taxon>
    </lineage>
</organism>
<feature type="compositionally biased region" description="Low complexity" evidence="3">
    <location>
        <begin position="105"/>
        <end position="132"/>
    </location>
</feature>
<dbReference type="EMBL" id="BAAAYX010000004">
    <property type="protein sequence ID" value="GAA3700039.1"/>
    <property type="molecule type" value="Genomic_DNA"/>
</dbReference>
<feature type="compositionally biased region" description="Low complexity" evidence="3">
    <location>
        <begin position="70"/>
        <end position="96"/>
    </location>
</feature>
<keyword evidence="1" id="KW-0479">Metal-binding</keyword>
<dbReference type="SUPFAM" id="SSF88713">
    <property type="entry name" value="Glycoside hydrolase/deacetylase"/>
    <property type="match status" value="1"/>
</dbReference>
<evidence type="ECO:0000259" key="4">
    <source>
        <dbReference type="PROSITE" id="PS51677"/>
    </source>
</evidence>
<dbReference type="PRINTS" id="PR01217">
    <property type="entry name" value="PRICHEXTENSN"/>
</dbReference>
<dbReference type="RefSeq" id="WP_344811785.1">
    <property type="nucleotide sequence ID" value="NZ_BAAAYX010000004.1"/>
</dbReference>
<dbReference type="Pfam" id="PF01522">
    <property type="entry name" value="Polysacc_deac_1"/>
    <property type="match status" value="1"/>
</dbReference>
<feature type="region of interest" description="Disordered" evidence="3">
    <location>
        <begin position="41"/>
        <end position="151"/>
    </location>
</feature>
<dbReference type="InterPro" id="IPR050248">
    <property type="entry name" value="Polysacc_deacetylase_ArnD"/>
</dbReference>
<evidence type="ECO:0000256" key="3">
    <source>
        <dbReference type="SAM" id="MobiDB-lite"/>
    </source>
</evidence>
<comment type="caution">
    <text evidence="5">The sequence shown here is derived from an EMBL/GenBank/DDBJ whole genome shotgun (WGS) entry which is preliminary data.</text>
</comment>
<keyword evidence="6" id="KW-1185">Reference proteome</keyword>
<keyword evidence="2" id="KW-0378">Hydrolase</keyword>
<dbReference type="CDD" id="cd10917">
    <property type="entry name" value="CE4_NodB_like_6s_7s"/>
    <property type="match status" value="1"/>
</dbReference>
<evidence type="ECO:0000256" key="1">
    <source>
        <dbReference type="ARBA" id="ARBA00022723"/>
    </source>
</evidence>
<reference evidence="6" key="1">
    <citation type="journal article" date="2019" name="Int. J. Syst. Evol. Microbiol.">
        <title>The Global Catalogue of Microorganisms (GCM) 10K type strain sequencing project: providing services to taxonomists for standard genome sequencing and annotation.</title>
        <authorList>
            <consortium name="The Broad Institute Genomics Platform"/>
            <consortium name="The Broad Institute Genome Sequencing Center for Infectious Disease"/>
            <person name="Wu L."/>
            <person name="Ma J."/>
        </authorList>
    </citation>
    <scope>NUCLEOTIDE SEQUENCE [LARGE SCALE GENOMIC DNA]</scope>
    <source>
        <strain evidence="6">JCM 16548</strain>
    </source>
</reference>
<proteinExistence type="predicted"/>
<dbReference type="InterPro" id="IPR002509">
    <property type="entry name" value="NODB_dom"/>
</dbReference>
<evidence type="ECO:0000256" key="2">
    <source>
        <dbReference type="ARBA" id="ARBA00022801"/>
    </source>
</evidence>
<accession>A0ABP7D930</accession>
<evidence type="ECO:0000313" key="6">
    <source>
        <dbReference type="Proteomes" id="UP001500051"/>
    </source>
</evidence>
<dbReference type="PANTHER" id="PTHR10587:SF133">
    <property type="entry name" value="CHITIN DEACETYLASE 1-RELATED"/>
    <property type="match status" value="1"/>
</dbReference>
<name>A0ABP7D930_9ACTN</name>
<dbReference type="PANTHER" id="PTHR10587">
    <property type="entry name" value="GLYCOSYL TRANSFERASE-RELATED"/>
    <property type="match status" value="1"/>
</dbReference>
<feature type="domain" description="NodB homology" evidence="4">
    <location>
        <begin position="155"/>
        <end position="326"/>
    </location>
</feature>
<gene>
    <name evidence="5" type="ORF">GCM10022204_15870</name>
</gene>
<dbReference type="InterPro" id="IPR011330">
    <property type="entry name" value="Glyco_hydro/deAcase_b/a-brl"/>
</dbReference>
<evidence type="ECO:0000313" key="5">
    <source>
        <dbReference type="EMBL" id="GAA3700039.1"/>
    </source>
</evidence>